<protein>
    <submittedName>
        <fullName evidence="3">Uncharacterized protein</fullName>
    </submittedName>
</protein>
<feature type="compositionally biased region" description="Pro residues" evidence="1">
    <location>
        <begin position="790"/>
        <end position="812"/>
    </location>
</feature>
<keyword evidence="2" id="KW-0812">Transmembrane</keyword>
<sequence>MEGPYAQSVSRLRLSRQPLASVADRHVSQEDHTTAGPSRPRDSPASDLLGDAASDEDHQPTPRGNPNSSLPSSSDAAERLRALMSRMPNQSKTPTARPASPSEVESDFDPPRFSPTQPSFGKESLKDLFSRVLEDTPIKRTRRGSTSEVEDSPRVEGSVKFKGKRKSLSDEETEKLSQPSGSSFRSSQAVTFDNLRERLANSHTSLKNQAAPSGLYDTSNADNTTDTATFLRDLNSSRATPPVATSTPPHSMEISTDSRFQTNLMNDDSEMHHMIKNLVSYEGDSGPSPPVSFPSSRGRSVRPGPSHGHVGTPQSHRLSYNGIHPVSRVRTHSGSDSTHDSTEHLHEPETEWKRSHSHVEKSHSNHTNGRSNSPTVIMNGHTRVRTRSENSTSSRGSSMNSQSDCKYAFSWIHSSSFMSPTDKERVLEAEKERNLEREHGWNKPKGARSTSALNVHSHSGVHSPERTRKLSQPTRPGSSQSIHPPRSLSATSSRTSSDEEEEELVHEIEHERERNWNAPVQRWSHHTLPPHSHSHARSTSPMPPSPSISASSDLHSTARIRANSLRLRGTPKGDSPVHRHEQASPIASSSKTTNDTPASHQARPRYLMGTNSRPRPVSYPARPNSPLPPFEGKSKPATSGPASSTQKPSPQPRSPEREYGHSKMPSSPTPSQGKRPVNPIRTSNSHIPIRSRSPVKIQNKEPISANRHSRMPAESQSVDTQSLLQVPGSPATEESGDESTFGGNEHPPKDKTSVTTSLVEISTRHSPSPPPQPVKNTRDEELFRKAVSVAPPPSPPPSPPTPPTTSVPPPQPEATNTTILSLLSTPPKRPSFHSSKLDFQTPSPPRGLPDLPGPPSSSDEETETERPANTPLRSNGAPNTTLKTPRPPGAWASTPSPLVRSNSLSASEHGDGDSQYEGGLATPIPSLSRASSLPAQTPKPPGGWVATPTPRKSVRQVTFDLQPSEFELSATEESTNDHPEEQSQVSEAGLATPVEVEQLRSHIQEPTSPSKSPRRSPTVRIVDAYGRPDKSKAMKSPKSRNKNAVRIVDAMGREVEPAEQTAKDESCDDMPLDRIGALRVVREGVSDLAHKLNELDLSSDFVQLDEDRIRELDNTSRAARETREDLKQAYTQLRASMQRSKVAVETNSRSPSPRIRLWTFIILCQALFIYLIYRFQKRSTRELFLTTYYDPFYPDLHLYGIKYDYLTFPHTPPSITSLSNTLRQEGFKAFIGSLVDTAALILADWRADTWRRWGAEDIQSVRWPPT</sequence>
<evidence type="ECO:0000313" key="3">
    <source>
        <dbReference type="EMBL" id="KAJ7209622.1"/>
    </source>
</evidence>
<feature type="compositionally biased region" description="Polar residues" evidence="1">
    <location>
        <begin position="714"/>
        <end position="724"/>
    </location>
</feature>
<feature type="compositionally biased region" description="Polar residues" evidence="1">
    <location>
        <begin position="365"/>
        <end position="376"/>
    </location>
</feature>
<feature type="compositionally biased region" description="Low complexity" evidence="1">
    <location>
        <begin position="177"/>
        <end position="187"/>
    </location>
</feature>
<comment type="caution">
    <text evidence="3">The sequence shown here is derived from an EMBL/GenBank/DDBJ whole genome shotgun (WGS) entry which is preliminary data.</text>
</comment>
<feature type="compositionally biased region" description="Basic and acidic residues" evidence="1">
    <location>
        <begin position="123"/>
        <end position="138"/>
    </location>
</feature>
<accession>A0AAD6YEX7</accession>
<feature type="compositionally biased region" description="Basic and acidic residues" evidence="1">
    <location>
        <begin position="505"/>
        <end position="515"/>
    </location>
</feature>
<organism evidence="3 4">
    <name type="scientific">Mycena pura</name>
    <dbReference type="NCBI Taxonomy" id="153505"/>
    <lineage>
        <taxon>Eukaryota</taxon>
        <taxon>Fungi</taxon>
        <taxon>Dikarya</taxon>
        <taxon>Basidiomycota</taxon>
        <taxon>Agaricomycotina</taxon>
        <taxon>Agaricomycetes</taxon>
        <taxon>Agaricomycetidae</taxon>
        <taxon>Agaricales</taxon>
        <taxon>Marasmiineae</taxon>
        <taxon>Mycenaceae</taxon>
        <taxon>Mycena</taxon>
    </lineage>
</organism>
<feature type="compositionally biased region" description="Basic and acidic residues" evidence="1">
    <location>
        <begin position="23"/>
        <end position="44"/>
    </location>
</feature>
<reference evidence="3" key="1">
    <citation type="submission" date="2023-03" db="EMBL/GenBank/DDBJ databases">
        <title>Massive genome expansion in bonnet fungi (Mycena s.s.) driven by repeated elements and novel gene families across ecological guilds.</title>
        <authorList>
            <consortium name="Lawrence Berkeley National Laboratory"/>
            <person name="Harder C.B."/>
            <person name="Miyauchi S."/>
            <person name="Viragh M."/>
            <person name="Kuo A."/>
            <person name="Thoen E."/>
            <person name="Andreopoulos B."/>
            <person name="Lu D."/>
            <person name="Skrede I."/>
            <person name="Drula E."/>
            <person name="Henrissat B."/>
            <person name="Morin E."/>
            <person name="Kohler A."/>
            <person name="Barry K."/>
            <person name="LaButti K."/>
            <person name="Morin E."/>
            <person name="Salamov A."/>
            <person name="Lipzen A."/>
            <person name="Mereny Z."/>
            <person name="Hegedus B."/>
            <person name="Baldrian P."/>
            <person name="Stursova M."/>
            <person name="Weitz H."/>
            <person name="Taylor A."/>
            <person name="Grigoriev I.V."/>
            <person name="Nagy L.G."/>
            <person name="Martin F."/>
            <person name="Kauserud H."/>
        </authorList>
    </citation>
    <scope>NUCLEOTIDE SEQUENCE</scope>
    <source>
        <strain evidence="3">9144</strain>
    </source>
</reference>
<feature type="compositionally biased region" description="Polar residues" evidence="1">
    <location>
        <begin position="201"/>
        <end position="211"/>
    </location>
</feature>
<proteinExistence type="predicted"/>
<evidence type="ECO:0000256" key="2">
    <source>
        <dbReference type="SAM" id="Phobius"/>
    </source>
</evidence>
<feature type="compositionally biased region" description="Polar residues" evidence="1">
    <location>
        <begin position="893"/>
        <end position="906"/>
    </location>
</feature>
<feature type="compositionally biased region" description="Polar residues" evidence="1">
    <location>
        <begin position="636"/>
        <end position="648"/>
    </location>
</feature>
<feature type="compositionally biased region" description="Polar residues" evidence="1">
    <location>
        <begin position="832"/>
        <end position="841"/>
    </location>
</feature>
<feature type="compositionally biased region" description="Polar residues" evidence="1">
    <location>
        <begin position="470"/>
        <end position="482"/>
    </location>
</feature>
<feature type="compositionally biased region" description="Polar residues" evidence="1">
    <location>
        <begin position="62"/>
        <end position="75"/>
    </location>
</feature>
<dbReference type="AlphaFoldDB" id="A0AAD6YEX7"/>
<feature type="compositionally biased region" description="Low complexity" evidence="1">
    <location>
        <begin position="1006"/>
        <end position="1018"/>
    </location>
</feature>
<dbReference type="Proteomes" id="UP001219525">
    <property type="component" value="Unassembled WGS sequence"/>
</dbReference>
<keyword evidence="2" id="KW-1133">Transmembrane helix</keyword>
<dbReference type="EMBL" id="JARJCW010000030">
    <property type="protein sequence ID" value="KAJ7209622.1"/>
    <property type="molecule type" value="Genomic_DNA"/>
</dbReference>
<feature type="compositionally biased region" description="Polar residues" evidence="1">
    <location>
        <begin position="585"/>
        <end position="599"/>
    </location>
</feature>
<name>A0AAD6YEX7_9AGAR</name>
<feature type="compositionally biased region" description="Low complexity" evidence="1">
    <location>
        <begin position="389"/>
        <end position="403"/>
    </location>
</feature>
<evidence type="ECO:0000313" key="4">
    <source>
        <dbReference type="Proteomes" id="UP001219525"/>
    </source>
</evidence>
<feature type="compositionally biased region" description="Polar residues" evidence="1">
    <location>
        <begin position="813"/>
        <end position="824"/>
    </location>
</feature>
<feature type="region of interest" description="Disordered" evidence="1">
    <location>
        <begin position="419"/>
        <end position="1041"/>
    </location>
</feature>
<feature type="region of interest" description="Disordered" evidence="1">
    <location>
        <begin position="1"/>
        <end position="189"/>
    </location>
</feature>
<feature type="region of interest" description="Disordered" evidence="1">
    <location>
        <begin position="281"/>
        <end position="403"/>
    </location>
</feature>
<feature type="compositionally biased region" description="Basic and acidic residues" evidence="1">
    <location>
        <begin position="421"/>
        <end position="441"/>
    </location>
</feature>
<feature type="compositionally biased region" description="Polar residues" evidence="1">
    <location>
        <begin position="448"/>
        <end position="457"/>
    </location>
</feature>
<feature type="compositionally biased region" description="Pro residues" evidence="1">
    <location>
        <begin position="842"/>
        <end position="855"/>
    </location>
</feature>
<feature type="region of interest" description="Disordered" evidence="1">
    <location>
        <begin position="201"/>
        <end position="256"/>
    </location>
</feature>
<feature type="compositionally biased region" description="Low complexity" evidence="1">
    <location>
        <begin position="293"/>
        <end position="306"/>
    </location>
</feature>
<feature type="transmembrane region" description="Helical" evidence="2">
    <location>
        <begin position="1155"/>
        <end position="1173"/>
    </location>
</feature>
<keyword evidence="4" id="KW-1185">Reference proteome</keyword>
<feature type="compositionally biased region" description="Polar residues" evidence="1">
    <location>
        <begin position="753"/>
        <end position="766"/>
    </location>
</feature>
<keyword evidence="2" id="KW-0472">Membrane</keyword>
<feature type="compositionally biased region" description="Low complexity" evidence="1">
    <location>
        <begin position="486"/>
        <end position="495"/>
    </location>
</feature>
<feature type="compositionally biased region" description="Basic and acidic residues" evidence="1">
    <location>
        <begin position="337"/>
        <end position="363"/>
    </location>
</feature>
<gene>
    <name evidence="3" type="ORF">GGX14DRAFT_452266</name>
</gene>
<feature type="compositionally biased region" description="Polar residues" evidence="1">
    <location>
        <begin position="871"/>
        <end position="883"/>
    </location>
</feature>
<feature type="compositionally biased region" description="Low complexity" evidence="1">
    <location>
        <begin position="217"/>
        <end position="229"/>
    </location>
</feature>
<evidence type="ECO:0000256" key="1">
    <source>
        <dbReference type="SAM" id="MobiDB-lite"/>
    </source>
</evidence>
<feature type="compositionally biased region" description="Polar residues" evidence="1">
    <location>
        <begin position="234"/>
        <end position="256"/>
    </location>
</feature>